<reference evidence="7" key="1">
    <citation type="journal article" date="2019" name="Int. J. Syst. Evol. Microbiol.">
        <title>The Global Catalogue of Microorganisms (GCM) 10K type strain sequencing project: providing services to taxonomists for standard genome sequencing and annotation.</title>
        <authorList>
            <consortium name="The Broad Institute Genomics Platform"/>
            <consortium name="The Broad Institute Genome Sequencing Center for Infectious Disease"/>
            <person name="Wu L."/>
            <person name="Ma J."/>
        </authorList>
    </citation>
    <scope>NUCLEOTIDE SEQUENCE [LARGE SCALE GENOMIC DNA]</scope>
    <source>
        <strain evidence="7">CECT 8472</strain>
    </source>
</reference>
<dbReference type="PANTHER" id="PTHR33337">
    <property type="entry name" value="GFA DOMAIN-CONTAINING PROTEIN"/>
    <property type="match status" value="1"/>
</dbReference>
<comment type="caution">
    <text evidence="6">The sequence shown here is derived from an EMBL/GenBank/DDBJ whole genome shotgun (WGS) entry which is preliminary data.</text>
</comment>
<evidence type="ECO:0000313" key="6">
    <source>
        <dbReference type="EMBL" id="MFC4350126.1"/>
    </source>
</evidence>
<comment type="similarity">
    <text evidence="1">Belongs to the Gfa family.</text>
</comment>
<evidence type="ECO:0000256" key="1">
    <source>
        <dbReference type="ARBA" id="ARBA00005495"/>
    </source>
</evidence>
<dbReference type="RefSeq" id="WP_382420269.1">
    <property type="nucleotide sequence ID" value="NZ_JBHSCW010000001.1"/>
</dbReference>
<gene>
    <name evidence="6" type="ORF">ACFOW6_01080</name>
</gene>
<evidence type="ECO:0000256" key="4">
    <source>
        <dbReference type="ARBA" id="ARBA00023239"/>
    </source>
</evidence>
<name>A0ABV8UH11_9PROT</name>
<dbReference type="InterPro" id="IPR011057">
    <property type="entry name" value="Mss4-like_sf"/>
</dbReference>
<keyword evidence="4" id="KW-0456">Lyase</keyword>
<keyword evidence="3" id="KW-0862">Zinc</keyword>
<organism evidence="6 7">
    <name type="scientific">Fodinicurvata halophila</name>
    <dbReference type="NCBI Taxonomy" id="1419723"/>
    <lineage>
        <taxon>Bacteria</taxon>
        <taxon>Pseudomonadati</taxon>
        <taxon>Pseudomonadota</taxon>
        <taxon>Alphaproteobacteria</taxon>
        <taxon>Rhodospirillales</taxon>
        <taxon>Rhodovibrionaceae</taxon>
        <taxon>Fodinicurvata</taxon>
    </lineage>
</organism>
<dbReference type="PROSITE" id="PS51891">
    <property type="entry name" value="CENP_V_GFA"/>
    <property type="match status" value="1"/>
</dbReference>
<dbReference type="EMBL" id="JBHSCW010000001">
    <property type="protein sequence ID" value="MFC4350126.1"/>
    <property type="molecule type" value="Genomic_DNA"/>
</dbReference>
<dbReference type="Gene3D" id="3.90.1590.10">
    <property type="entry name" value="glutathione-dependent formaldehyde- activating enzyme (gfa)"/>
    <property type="match status" value="1"/>
</dbReference>
<keyword evidence="2" id="KW-0479">Metal-binding</keyword>
<dbReference type="PANTHER" id="PTHR33337:SF40">
    <property type="entry name" value="CENP-V_GFA DOMAIN-CONTAINING PROTEIN-RELATED"/>
    <property type="match status" value="1"/>
</dbReference>
<dbReference type="Pfam" id="PF04828">
    <property type="entry name" value="GFA"/>
    <property type="match status" value="1"/>
</dbReference>
<evidence type="ECO:0000256" key="2">
    <source>
        <dbReference type="ARBA" id="ARBA00022723"/>
    </source>
</evidence>
<evidence type="ECO:0000313" key="7">
    <source>
        <dbReference type="Proteomes" id="UP001595799"/>
    </source>
</evidence>
<accession>A0ABV8UH11</accession>
<keyword evidence="7" id="KW-1185">Reference proteome</keyword>
<feature type="domain" description="CENP-V/GFA" evidence="5">
    <location>
        <begin position="5"/>
        <end position="99"/>
    </location>
</feature>
<sequence>MTSEITGGCLCGGVRYRASGTPLNSRICHCRQCQKAVGAAFNARILFPADQVHLEGRHKTRHSSSDLLRGFCPDCGTSVFTHRLSSDWISVTAGSLDRP</sequence>
<evidence type="ECO:0000259" key="5">
    <source>
        <dbReference type="PROSITE" id="PS51891"/>
    </source>
</evidence>
<evidence type="ECO:0000256" key="3">
    <source>
        <dbReference type="ARBA" id="ARBA00022833"/>
    </source>
</evidence>
<dbReference type="InterPro" id="IPR006913">
    <property type="entry name" value="CENP-V/GFA"/>
</dbReference>
<dbReference type="SUPFAM" id="SSF51316">
    <property type="entry name" value="Mss4-like"/>
    <property type="match status" value="1"/>
</dbReference>
<protein>
    <submittedName>
        <fullName evidence="6">GFA family protein</fullName>
    </submittedName>
</protein>
<dbReference type="Proteomes" id="UP001595799">
    <property type="component" value="Unassembled WGS sequence"/>
</dbReference>
<proteinExistence type="inferred from homology"/>